<keyword evidence="2" id="KW-1185">Reference proteome</keyword>
<dbReference type="AlphaFoldDB" id="A0A6S7LV24"/>
<gene>
    <name evidence="1" type="ORF">PACLA_8A001606</name>
</gene>
<name>A0A6S7LV24_PARCT</name>
<protein>
    <submittedName>
        <fullName evidence="1">Uncharacterized protein</fullName>
    </submittedName>
</protein>
<evidence type="ECO:0000313" key="1">
    <source>
        <dbReference type="EMBL" id="CAB4045722.1"/>
    </source>
</evidence>
<proteinExistence type="predicted"/>
<dbReference type="Proteomes" id="UP001152795">
    <property type="component" value="Unassembled WGS sequence"/>
</dbReference>
<feature type="non-terminal residue" evidence="1">
    <location>
        <position position="42"/>
    </location>
</feature>
<comment type="caution">
    <text evidence="1">The sequence shown here is derived from an EMBL/GenBank/DDBJ whole genome shotgun (WGS) entry which is preliminary data.</text>
</comment>
<sequence length="42" mass="4626">MPDPAEKFEELLTRVQKKDNKKRPVCRVTMNLGAGIGLGVSV</sequence>
<organism evidence="1 2">
    <name type="scientific">Paramuricea clavata</name>
    <name type="common">Red gorgonian</name>
    <name type="synonym">Violescent sea-whip</name>
    <dbReference type="NCBI Taxonomy" id="317549"/>
    <lineage>
        <taxon>Eukaryota</taxon>
        <taxon>Metazoa</taxon>
        <taxon>Cnidaria</taxon>
        <taxon>Anthozoa</taxon>
        <taxon>Octocorallia</taxon>
        <taxon>Malacalcyonacea</taxon>
        <taxon>Plexauridae</taxon>
        <taxon>Paramuricea</taxon>
    </lineage>
</organism>
<reference evidence="1" key="1">
    <citation type="submission" date="2020-04" db="EMBL/GenBank/DDBJ databases">
        <authorList>
            <person name="Alioto T."/>
            <person name="Alioto T."/>
            <person name="Gomez Garrido J."/>
        </authorList>
    </citation>
    <scope>NUCLEOTIDE SEQUENCE</scope>
    <source>
        <strain evidence="1">A484AB</strain>
    </source>
</reference>
<dbReference type="OrthoDB" id="10443843at2759"/>
<dbReference type="EMBL" id="CACRXK020041398">
    <property type="protein sequence ID" value="CAB4045722.1"/>
    <property type="molecule type" value="Genomic_DNA"/>
</dbReference>
<evidence type="ECO:0000313" key="2">
    <source>
        <dbReference type="Proteomes" id="UP001152795"/>
    </source>
</evidence>
<accession>A0A6S7LV24</accession>